<evidence type="ECO:0000313" key="2">
    <source>
        <dbReference type="Proteomes" id="UP000799754"/>
    </source>
</evidence>
<evidence type="ECO:0000313" key="1">
    <source>
        <dbReference type="EMBL" id="KAF2626751.1"/>
    </source>
</evidence>
<dbReference type="Proteomes" id="UP000799754">
    <property type="component" value="Unassembled WGS sequence"/>
</dbReference>
<protein>
    <submittedName>
        <fullName evidence="1">Uncharacterized protein</fullName>
    </submittedName>
</protein>
<comment type="caution">
    <text evidence="1">The sequence shown here is derived from an EMBL/GenBank/DDBJ whole genome shotgun (WGS) entry which is preliminary data.</text>
</comment>
<accession>A0ACB6RXI7</accession>
<name>A0ACB6RXI7_9PLEO</name>
<organism evidence="1 2">
    <name type="scientific">Macroventuria anomochaeta</name>
    <dbReference type="NCBI Taxonomy" id="301207"/>
    <lineage>
        <taxon>Eukaryota</taxon>
        <taxon>Fungi</taxon>
        <taxon>Dikarya</taxon>
        <taxon>Ascomycota</taxon>
        <taxon>Pezizomycotina</taxon>
        <taxon>Dothideomycetes</taxon>
        <taxon>Pleosporomycetidae</taxon>
        <taxon>Pleosporales</taxon>
        <taxon>Pleosporineae</taxon>
        <taxon>Didymellaceae</taxon>
        <taxon>Macroventuria</taxon>
    </lineage>
</organism>
<proteinExistence type="predicted"/>
<sequence>MITSRAFEVWWLIISFCWGVLNLWMRPTLNEEGHNTWTFGQVMALLVVFALLITLIEGYVKAVSVGP</sequence>
<keyword evidence="2" id="KW-1185">Reference proteome</keyword>
<dbReference type="EMBL" id="MU006719">
    <property type="protein sequence ID" value="KAF2626751.1"/>
    <property type="molecule type" value="Genomic_DNA"/>
</dbReference>
<gene>
    <name evidence="1" type="ORF">BU25DRAFT_411290</name>
</gene>
<reference evidence="1" key="1">
    <citation type="journal article" date="2020" name="Stud. Mycol.">
        <title>101 Dothideomycetes genomes: a test case for predicting lifestyles and emergence of pathogens.</title>
        <authorList>
            <person name="Haridas S."/>
            <person name="Albert R."/>
            <person name="Binder M."/>
            <person name="Bloem J."/>
            <person name="Labutti K."/>
            <person name="Salamov A."/>
            <person name="Andreopoulos B."/>
            <person name="Baker S."/>
            <person name="Barry K."/>
            <person name="Bills G."/>
            <person name="Bluhm B."/>
            <person name="Cannon C."/>
            <person name="Castanera R."/>
            <person name="Culley D."/>
            <person name="Daum C."/>
            <person name="Ezra D."/>
            <person name="Gonzalez J."/>
            <person name="Henrissat B."/>
            <person name="Kuo A."/>
            <person name="Liang C."/>
            <person name="Lipzen A."/>
            <person name="Lutzoni F."/>
            <person name="Magnuson J."/>
            <person name="Mondo S."/>
            <person name="Nolan M."/>
            <person name="Ohm R."/>
            <person name="Pangilinan J."/>
            <person name="Park H.-J."/>
            <person name="Ramirez L."/>
            <person name="Alfaro M."/>
            <person name="Sun H."/>
            <person name="Tritt A."/>
            <person name="Yoshinaga Y."/>
            <person name="Zwiers L.-H."/>
            <person name="Turgeon B."/>
            <person name="Goodwin S."/>
            <person name="Spatafora J."/>
            <person name="Crous P."/>
            <person name="Grigoriev I."/>
        </authorList>
    </citation>
    <scope>NUCLEOTIDE SEQUENCE</scope>
    <source>
        <strain evidence="1">CBS 525.71</strain>
    </source>
</reference>